<protein>
    <submittedName>
        <fullName evidence="2">Uncharacterized protein</fullName>
    </submittedName>
</protein>
<sequence>MGSFEPGNTLCLEEPGSHDAANEDLPPANSEFPLQLLRRSVLGRGRYART</sequence>
<feature type="region of interest" description="Disordered" evidence="1">
    <location>
        <begin position="1"/>
        <end position="31"/>
    </location>
</feature>
<gene>
    <name evidence="2" type="ORF">Pr1d_01230</name>
</gene>
<evidence type="ECO:0000313" key="3">
    <source>
        <dbReference type="Proteomes" id="UP000323917"/>
    </source>
</evidence>
<accession>A0A5B9Q628</accession>
<keyword evidence="3" id="KW-1185">Reference proteome</keyword>
<dbReference type="KEGG" id="bgok:Pr1d_01230"/>
<dbReference type="AlphaFoldDB" id="A0A5B9Q628"/>
<evidence type="ECO:0000313" key="2">
    <source>
        <dbReference type="EMBL" id="QEG32862.1"/>
    </source>
</evidence>
<dbReference type="Proteomes" id="UP000323917">
    <property type="component" value="Chromosome"/>
</dbReference>
<organism evidence="2 3">
    <name type="scientific">Bythopirellula goksoeyrii</name>
    <dbReference type="NCBI Taxonomy" id="1400387"/>
    <lineage>
        <taxon>Bacteria</taxon>
        <taxon>Pseudomonadati</taxon>
        <taxon>Planctomycetota</taxon>
        <taxon>Planctomycetia</taxon>
        <taxon>Pirellulales</taxon>
        <taxon>Lacipirellulaceae</taxon>
        <taxon>Bythopirellula</taxon>
    </lineage>
</organism>
<reference evidence="2 3" key="1">
    <citation type="submission" date="2019-08" db="EMBL/GenBank/DDBJ databases">
        <title>Deep-cultivation of Planctomycetes and their phenomic and genomic characterization uncovers novel biology.</title>
        <authorList>
            <person name="Wiegand S."/>
            <person name="Jogler M."/>
            <person name="Boedeker C."/>
            <person name="Pinto D."/>
            <person name="Vollmers J."/>
            <person name="Rivas-Marin E."/>
            <person name="Kohn T."/>
            <person name="Peeters S.H."/>
            <person name="Heuer A."/>
            <person name="Rast P."/>
            <person name="Oberbeckmann S."/>
            <person name="Bunk B."/>
            <person name="Jeske O."/>
            <person name="Meyerdierks A."/>
            <person name="Storesund J.E."/>
            <person name="Kallscheuer N."/>
            <person name="Luecker S."/>
            <person name="Lage O.M."/>
            <person name="Pohl T."/>
            <person name="Merkel B.J."/>
            <person name="Hornburger P."/>
            <person name="Mueller R.-W."/>
            <person name="Bruemmer F."/>
            <person name="Labrenz M."/>
            <person name="Spormann A.M."/>
            <person name="Op den Camp H."/>
            <person name="Overmann J."/>
            <person name="Amann R."/>
            <person name="Jetten M.S.M."/>
            <person name="Mascher T."/>
            <person name="Medema M.H."/>
            <person name="Devos D.P."/>
            <person name="Kaster A.-K."/>
            <person name="Ovreas L."/>
            <person name="Rohde M."/>
            <person name="Galperin M.Y."/>
            <person name="Jogler C."/>
        </authorList>
    </citation>
    <scope>NUCLEOTIDE SEQUENCE [LARGE SCALE GENOMIC DNA]</scope>
    <source>
        <strain evidence="2 3">Pr1d</strain>
    </source>
</reference>
<evidence type="ECO:0000256" key="1">
    <source>
        <dbReference type="SAM" id="MobiDB-lite"/>
    </source>
</evidence>
<dbReference type="EMBL" id="CP042913">
    <property type="protein sequence ID" value="QEG32862.1"/>
    <property type="molecule type" value="Genomic_DNA"/>
</dbReference>
<name>A0A5B9Q628_9BACT</name>
<proteinExistence type="predicted"/>